<gene>
    <name evidence="1" type="ORF">SAMN04488081_0840</name>
</gene>
<proteinExistence type="predicted"/>
<protein>
    <submittedName>
        <fullName evidence="1">Uncharacterized protein</fullName>
    </submittedName>
</protein>
<name>A0A1H3D5Q6_9BACI</name>
<accession>A0A1H3D5Q6</accession>
<sequence length="55" mass="6461">MIEVAIPHAFISLSKDSHEPGRLFKKYVAGYVRHSYPGYQLKRIEKMTAIIERRQ</sequence>
<dbReference type="EMBL" id="FNOS01000002">
    <property type="protein sequence ID" value="SDX61741.1"/>
    <property type="molecule type" value="Genomic_DNA"/>
</dbReference>
<comment type="caution">
    <text evidence="1">The sequence shown here is derived from an EMBL/GenBank/DDBJ whole genome shotgun (WGS) entry which is preliminary data.</text>
</comment>
<dbReference type="Proteomes" id="UP000198647">
    <property type="component" value="Unassembled WGS sequence"/>
</dbReference>
<keyword evidence="2" id="KW-1185">Reference proteome</keyword>
<organism evidence="1 2">
    <name type="scientific">Salimicrobium album</name>
    <dbReference type="NCBI Taxonomy" id="50717"/>
    <lineage>
        <taxon>Bacteria</taxon>
        <taxon>Bacillati</taxon>
        <taxon>Bacillota</taxon>
        <taxon>Bacilli</taxon>
        <taxon>Bacillales</taxon>
        <taxon>Bacillaceae</taxon>
        <taxon>Salimicrobium</taxon>
    </lineage>
</organism>
<reference evidence="1 2" key="1">
    <citation type="submission" date="2016-10" db="EMBL/GenBank/DDBJ databases">
        <authorList>
            <person name="Varghese N."/>
            <person name="Submissions S."/>
        </authorList>
    </citation>
    <scope>NUCLEOTIDE SEQUENCE [LARGE SCALE GENOMIC DNA]</scope>
    <source>
        <strain evidence="1 2">DSM 20748</strain>
    </source>
</reference>
<evidence type="ECO:0000313" key="1">
    <source>
        <dbReference type="EMBL" id="SDX61741.1"/>
    </source>
</evidence>
<evidence type="ECO:0000313" key="2">
    <source>
        <dbReference type="Proteomes" id="UP000198647"/>
    </source>
</evidence>